<dbReference type="OrthoDB" id="9813965at2"/>
<dbReference type="RefSeq" id="WP_101536669.1">
    <property type="nucleotide sequence ID" value="NZ_MXAV01000004.1"/>
</dbReference>
<name>A0A2I1DQH0_9PROT</name>
<accession>A0A2I1DQH0</accession>
<dbReference type="InParanoid" id="A0A2I1DQH0"/>
<dbReference type="InterPro" id="IPR017969">
    <property type="entry name" value="Heavy-metal-associated_CS"/>
</dbReference>
<dbReference type="GO" id="GO:0006825">
    <property type="term" value="P:copper ion transport"/>
    <property type="evidence" value="ECO:0007669"/>
    <property type="project" value="InterPro"/>
</dbReference>
<protein>
    <submittedName>
        <fullName evidence="3">Heavy metal-binding protein</fullName>
    </submittedName>
</protein>
<dbReference type="PANTHER" id="PTHR46594">
    <property type="entry name" value="P-TYPE CATION-TRANSPORTING ATPASE"/>
    <property type="match status" value="1"/>
</dbReference>
<comment type="caution">
    <text evidence="3">The sequence shown here is derived from an EMBL/GenBank/DDBJ whole genome shotgun (WGS) entry which is preliminary data.</text>
</comment>
<reference evidence="3 4" key="1">
    <citation type="submission" date="2017-03" db="EMBL/GenBank/DDBJ databases">
        <title>Draft genime sequence of the acidophilic sulfur-oxidizing bacterium Acidithiobacillus sp. SH, isolated from seawater.</title>
        <authorList>
            <person name="Sharmin S."/>
            <person name="Tokuhisa M."/>
            <person name="Kanao T."/>
            <person name="Kamimura K."/>
        </authorList>
    </citation>
    <scope>NUCLEOTIDE SEQUENCE [LARGE SCALE GENOMIC DNA]</scope>
    <source>
        <strain evidence="3 4">SH</strain>
    </source>
</reference>
<sequence>MTHAELSIQGMTCQHCVAAVEKALRKIPEVQSVIVQLDTQSATVEGTSLNPETLIQAIEEEGYTAQAR</sequence>
<keyword evidence="4" id="KW-1185">Reference proteome</keyword>
<evidence type="ECO:0000259" key="2">
    <source>
        <dbReference type="PROSITE" id="PS50846"/>
    </source>
</evidence>
<dbReference type="SUPFAM" id="SSF55008">
    <property type="entry name" value="HMA, heavy metal-associated domain"/>
    <property type="match status" value="1"/>
</dbReference>
<dbReference type="PROSITE" id="PS50846">
    <property type="entry name" value="HMA_2"/>
    <property type="match status" value="1"/>
</dbReference>
<dbReference type="Pfam" id="PF00403">
    <property type="entry name" value="HMA"/>
    <property type="match status" value="1"/>
</dbReference>
<dbReference type="InterPro" id="IPR006121">
    <property type="entry name" value="HMA_dom"/>
</dbReference>
<dbReference type="PRINTS" id="PR00944">
    <property type="entry name" value="CUEXPORT"/>
</dbReference>
<dbReference type="PANTHER" id="PTHR46594:SF4">
    <property type="entry name" value="P-TYPE CATION-TRANSPORTING ATPASE"/>
    <property type="match status" value="1"/>
</dbReference>
<proteinExistence type="predicted"/>
<dbReference type="InterPro" id="IPR036163">
    <property type="entry name" value="HMA_dom_sf"/>
</dbReference>
<dbReference type="Proteomes" id="UP000234329">
    <property type="component" value="Unassembled WGS sequence"/>
</dbReference>
<organism evidence="3 4">
    <name type="scientific">Acidithiobacillus marinus</name>
    <dbReference type="NCBI Taxonomy" id="187490"/>
    <lineage>
        <taxon>Bacteria</taxon>
        <taxon>Pseudomonadati</taxon>
        <taxon>Pseudomonadota</taxon>
        <taxon>Acidithiobacillia</taxon>
        <taxon>Acidithiobacillales</taxon>
        <taxon>Acidithiobacillaceae</taxon>
        <taxon>Acidithiobacillus</taxon>
    </lineage>
</organism>
<dbReference type="EMBL" id="MXAV01000004">
    <property type="protein sequence ID" value="PKY12089.1"/>
    <property type="molecule type" value="Genomic_DNA"/>
</dbReference>
<dbReference type="PROSITE" id="PS01047">
    <property type="entry name" value="HMA_1"/>
    <property type="match status" value="1"/>
</dbReference>
<evidence type="ECO:0000313" key="4">
    <source>
        <dbReference type="Proteomes" id="UP000234329"/>
    </source>
</evidence>
<evidence type="ECO:0000313" key="3">
    <source>
        <dbReference type="EMBL" id="PKY12089.1"/>
    </source>
</evidence>
<dbReference type="GO" id="GO:0005507">
    <property type="term" value="F:copper ion binding"/>
    <property type="evidence" value="ECO:0007669"/>
    <property type="project" value="InterPro"/>
</dbReference>
<gene>
    <name evidence="3" type="ORF">B1757_01715</name>
</gene>
<dbReference type="Gene3D" id="3.30.70.100">
    <property type="match status" value="1"/>
</dbReference>
<feature type="domain" description="HMA" evidence="2">
    <location>
        <begin position="2"/>
        <end position="66"/>
    </location>
</feature>
<keyword evidence="1" id="KW-0479">Metal-binding</keyword>
<dbReference type="CDD" id="cd00371">
    <property type="entry name" value="HMA"/>
    <property type="match status" value="1"/>
</dbReference>
<dbReference type="InterPro" id="IPR000428">
    <property type="entry name" value="Cu-bd"/>
</dbReference>
<dbReference type="FunFam" id="3.30.70.100:FF:000005">
    <property type="entry name" value="Copper-exporting P-type ATPase A"/>
    <property type="match status" value="1"/>
</dbReference>
<dbReference type="AlphaFoldDB" id="A0A2I1DQH0"/>
<evidence type="ECO:0000256" key="1">
    <source>
        <dbReference type="ARBA" id="ARBA00022723"/>
    </source>
</evidence>